<protein>
    <submittedName>
        <fullName evidence="1">Uncharacterized protein</fullName>
    </submittedName>
</protein>
<dbReference type="OrthoDB" id="6319288at2759"/>
<comment type="caution">
    <text evidence="1">The sequence shown here is derived from an EMBL/GenBank/DDBJ whole genome shotgun (WGS) entry which is preliminary data.</text>
</comment>
<proteinExistence type="predicted"/>
<evidence type="ECO:0000313" key="2">
    <source>
        <dbReference type="Proteomes" id="UP000748531"/>
    </source>
</evidence>
<organism evidence="1 2">
    <name type="scientific">Paragonimus heterotremus</name>
    <dbReference type="NCBI Taxonomy" id="100268"/>
    <lineage>
        <taxon>Eukaryota</taxon>
        <taxon>Metazoa</taxon>
        <taxon>Spiralia</taxon>
        <taxon>Lophotrochozoa</taxon>
        <taxon>Platyhelminthes</taxon>
        <taxon>Trematoda</taxon>
        <taxon>Digenea</taxon>
        <taxon>Plagiorchiida</taxon>
        <taxon>Troglotremata</taxon>
        <taxon>Troglotrematidae</taxon>
        <taxon>Paragonimus</taxon>
    </lineage>
</organism>
<feature type="non-terminal residue" evidence="1">
    <location>
        <position position="1"/>
    </location>
</feature>
<gene>
    <name evidence="1" type="ORF">PHET_08772</name>
</gene>
<evidence type="ECO:0000313" key="1">
    <source>
        <dbReference type="EMBL" id="KAF5395025.1"/>
    </source>
</evidence>
<dbReference type="Proteomes" id="UP000748531">
    <property type="component" value="Unassembled WGS sequence"/>
</dbReference>
<dbReference type="EMBL" id="LUCH01017396">
    <property type="protein sequence ID" value="KAF5395025.1"/>
    <property type="molecule type" value="Genomic_DNA"/>
</dbReference>
<dbReference type="AlphaFoldDB" id="A0A8J4SJ04"/>
<sequence>TRSDHVRRLPLVNSAKEYNCTNVDCSSFFLFVLGVELYATIDNDIQWAMQNGQGELDFANLAAYMNIKVDSQKEKSHLIV</sequence>
<reference evidence="1" key="1">
    <citation type="submission" date="2019-05" db="EMBL/GenBank/DDBJ databases">
        <title>Annotation for the trematode Paragonimus heterotremus.</title>
        <authorList>
            <person name="Choi Y.-J."/>
        </authorList>
    </citation>
    <scope>NUCLEOTIDE SEQUENCE</scope>
    <source>
        <strain evidence="1">LC</strain>
    </source>
</reference>
<name>A0A8J4SJ04_9TREM</name>
<accession>A0A8J4SJ04</accession>
<keyword evidence="2" id="KW-1185">Reference proteome</keyword>